<keyword evidence="1" id="KW-1015">Disulfide bond</keyword>
<dbReference type="GO" id="GO:0005829">
    <property type="term" value="C:cytosol"/>
    <property type="evidence" value="ECO:0007669"/>
    <property type="project" value="TreeGrafter"/>
</dbReference>
<dbReference type="Proteomes" id="UP000272503">
    <property type="component" value="Unassembled WGS sequence"/>
</dbReference>
<evidence type="ECO:0000313" key="3">
    <source>
        <dbReference type="EMBL" id="RLP76840.1"/>
    </source>
</evidence>
<evidence type="ECO:0000259" key="2">
    <source>
        <dbReference type="PROSITE" id="PS51352"/>
    </source>
</evidence>
<dbReference type="Gene3D" id="3.40.30.10">
    <property type="entry name" value="Glutaredoxin"/>
    <property type="match status" value="1"/>
</dbReference>
<dbReference type="PANTHER" id="PTHR45663:SF40">
    <property type="entry name" value="THIOREDOXIN 2"/>
    <property type="match status" value="1"/>
</dbReference>
<comment type="caution">
    <text evidence="3">The sequence shown here is derived from an EMBL/GenBank/DDBJ whole genome shotgun (WGS) entry which is preliminary data.</text>
</comment>
<proteinExistence type="predicted"/>
<dbReference type="PANTHER" id="PTHR45663">
    <property type="entry name" value="GEO12009P1"/>
    <property type="match status" value="1"/>
</dbReference>
<reference evidence="3 4" key="1">
    <citation type="submission" date="2018-10" db="EMBL/GenBank/DDBJ databases">
        <authorList>
            <person name="Li J."/>
        </authorList>
    </citation>
    <scope>NUCLEOTIDE SEQUENCE [LARGE SCALE GENOMIC DNA]</scope>
    <source>
        <strain evidence="3 4">IF 016277</strain>
    </source>
</reference>
<protein>
    <submittedName>
        <fullName evidence="3">Thioredoxin</fullName>
    </submittedName>
</protein>
<dbReference type="GO" id="GO:0015035">
    <property type="term" value="F:protein-disulfide reductase activity"/>
    <property type="evidence" value="ECO:0007669"/>
    <property type="project" value="TreeGrafter"/>
</dbReference>
<dbReference type="EMBL" id="RCUX01000003">
    <property type="protein sequence ID" value="RLP76840.1"/>
    <property type="molecule type" value="Genomic_DNA"/>
</dbReference>
<dbReference type="AlphaFoldDB" id="A0A3L7AAK6"/>
<evidence type="ECO:0000256" key="1">
    <source>
        <dbReference type="ARBA" id="ARBA00023157"/>
    </source>
</evidence>
<name>A0A3L7AAK6_9MICO</name>
<feature type="domain" description="Thioredoxin" evidence="2">
    <location>
        <begin position="1"/>
        <end position="105"/>
    </location>
</feature>
<sequence length="109" mass="11674">MSVTPVTTDTFESVLESNRLVILDLWAAWCGPCLAFADVFRASSAAHPDVFYGSVDTVAEPELAQKLGVRSIPTTLIYRSGHLVYSRADVLTAADIDGALIEVRNSGAC</sequence>
<organism evidence="3 4">
    <name type="scientific">Mycetocola tolaasinivorans</name>
    <dbReference type="NCBI Taxonomy" id="76635"/>
    <lineage>
        <taxon>Bacteria</taxon>
        <taxon>Bacillati</taxon>
        <taxon>Actinomycetota</taxon>
        <taxon>Actinomycetes</taxon>
        <taxon>Micrococcales</taxon>
        <taxon>Microbacteriaceae</taxon>
        <taxon>Mycetocola</taxon>
    </lineage>
</organism>
<keyword evidence="4" id="KW-1185">Reference proteome</keyword>
<dbReference type="PROSITE" id="PS00194">
    <property type="entry name" value="THIOREDOXIN_1"/>
    <property type="match status" value="1"/>
</dbReference>
<dbReference type="PRINTS" id="PR00421">
    <property type="entry name" value="THIOREDOXIN"/>
</dbReference>
<accession>A0A3L7AAK6</accession>
<dbReference type="InterPro" id="IPR013766">
    <property type="entry name" value="Thioredoxin_domain"/>
</dbReference>
<dbReference type="Pfam" id="PF00085">
    <property type="entry name" value="Thioredoxin"/>
    <property type="match status" value="1"/>
</dbReference>
<dbReference type="InterPro" id="IPR017937">
    <property type="entry name" value="Thioredoxin_CS"/>
</dbReference>
<gene>
    <name evidence="3" type="ORF">D9V32_04165</name>
</gene>
<dbReference type="SUPFAM" id="SSF52833">
    <property type="entry name" value="Thioredoxin-like"/>
    <property type="match status" value="1"/>
</dbReference>
<dbReference type="PROSITE" id="PS51352">
    <property type="entry name" value="THIOREDOXIN_2"/>
    <property type="match status" value="1"/>
</dbReference>
<dbReference type="OrthoDB" id="9790390at2"/>
<dbReference type="CDD" id="cd02947">
    <property type="entry name" value="TRX_family"/>
    <property type="match status" value="1"/>
</dbReference>
<dbReference type="RefSeq" id="WP_121647650.1">
    <property type="nucleotide sequence ID" value="NZ_RCUX01000003.1"/>
</dbReference>
<dbReference type="InterPro" id="IPR036249">
    <property type="entry name" value="Thioredoxin-like_sf"/>
</dbReference>
<evidence type="ECO:0000313" key="4">
    <source>
        <dbReference type="Proteomes" id="UP000272503"/>
    </source>
</evidence>